<keyword evidence="7" id="KW-1185">Reference proteome</keyword>
<keyword evidence="2" id="KW-0805">Transcription regulation</keyword>
<evidence type="ECO:0000259" key="5">
    <source>
        <dbReference type="PROSITE" id="PS50931"/>
    </source>
</evidence>
<dbReference type="Proteomes" id="UP001628164">
    <property type="component" value="Unassembled WGS sequence"/>
</dbReference>
<accession>A0ABQ6PGP4</accession>
<feature type="domain" description="HTH lysR-type" evidence="5">
    <location>
        <begin position="1"/>
        <end position="59"/>
    </location>
</feature>
<dbReference type="Gene3D" id="1.10.10.10">
    <property type="entry name" value="Winged helix-like DNA-binding domain superfamily/Winged helix DNA-binding domain"/>
    <property type="match status" value="1"/>
</dbReference>
<comment type="caution">
    <text evidence="6">The sequence shown here is derived from an EMBL/GenBank/DDBJ whole genome shotgun (WGS) entry which is preliminary data.</text>
</comment>
<dbReference type="InterPro" id="IPR000847">
    <property type="entry name" value="LysR_HTH_N"/>
</dbReference>
<dbReference type="InterPro" id="IPR036390">
    <property type="entry name" value="WH_DNA-bd_sf"/>
</dbReference>
<dbReference type="CDD" id="cd08422">
    <property type="entry name" value="PBP2_CrgA_like"/>
    <property type="match status" value="1"/>
</dbReference>
<keyword evidence="4" id="KW-0804">Transcription</keyword>
<dbReference type="EMBL" id="BTHG01000006">
    <property type="protein sequence ID" value="GMN90110.1"/>
    <property type="molecule type" value="Genomic_DNA"/>
</dbReference>
<dbReference type="Pfam" id="PF03466">
    <property type="entry name" value="LysR_substrate"/>
    <property type="match status" value="1"/>
</dbReference>
<gene>
    <name evidence="6" type="ORF">fsci_15970</name>
</gene>
<dbReference type="Pfam" id="PF00126">
    <property type="entry name" value="HTH_1"/>
    <property type="match status" value="1"/>
</dbReference>
<evidence type="ECO:0000313" key="6">
    <source>
        <dbReference type="EMBL" id="GMN90110.1"/>
    </source>
</evidence>
<dbReference type="SUPFAM" id="SSF53850">
    <property type="entry name" value="Periplasmic binding protein-like II"/>
    <property type="match status" value="1"/>
</dbReference>
<reference evidence="6 7" key="1">
    <citation type="journal article" date="2024" name="Dis. Aquat. Organ.">
        <title>Francisella sciaenopsi sp. nov. isolated from diseased red drum Sciaenops ocellatus in Florida, USA.</title>
        <authorList>
            <person name="Kawahara M."/>
            <person name="Cody T.T."/>
            <person name="Yanong R.P.E."/>
            <person name="Henderson E."/>
            <person name="Yazdi Z."/>
            <person name="Soto E."/>
        </authorList>
    </citation>
    <scope>NUCLEOTIDE SEQUENCE [LARGE SCALE GENOMIC DNA]</scope>
    <source>
        <strain evidence="6 7">R22-20-7</strain>
    </source>
</reference>
<dbReference type="PROSITE" id="PS50931">
    <property type="entry name" value="HTH_LYSR"/>
    <property type="match status" value="1"/>
</dbReference>
<name>A0ABQ6PGP4_9GAMM</name>
<proteinExistence type="inferred from homology"/>
<protein>
    <submittedName>
        <fullName evidence="6">LysR family transcriptional regulator</fullName>
    </submittedName>
</protein>
<organism evidence="6 7">
    <name type="scientific">Francisella sciaenopsi</name>
    <dbReference type="NCBI Taxonomy" id="3055034"/>
    <lineage>
        <taxon>Bacteria</taxon>
        <taxon>Pseudomonadati</taxon>
        <taxon>Pseudomonadota</taxon>
        <taxon>Gammaproteobacteria</taxon>
        <taxon>Thiotrichales</taxon>
        <taxon>Francisellaceae</taxon>
        <taxon>Francisella</taxon>
    </lineage>
</organism>
<evidence type="ECO:0000256" key="2">
    <source>
        <dbReference type="ARBA" id="ARBA00023015"/>
    </source>
</evidence>
<sequence length="307" mass="35289">MEMLHELRLFIAVVDHGNLSAAGRQFHLSPASISNKINSLEEYYQTRLLIRTTRKVEITKAGEELYKSATKVLEQLDCIKEDIQNKKDNIEGLIKITMPFDLGEQFILPILEKFSQNNPKIKYDIFLTDDVVSYNQFPFDIAIRHGNLPNSNFIAKTLTKDYRVLCASPEYLKKANISNINDINILSKCNFITLKINSSTITNWYLVDSNNKHKININPSCIVNNGYISRKMCIGGYGVASKSLLDVKKDYELGKLIHILPDYKVILNPNDKPENMISILYPSKQFQAYRIRMLNEFIIDNFPKLKS</sequence>
<evidence type="ECO:0000256" key="3">
    <source>
        <dbReference type="ARBA" id="ARBA00023125"/>
    </source>
</evidence>
<comment type="similarity">
    <text evidence="1">Belongs to the LysR transcriptional regulatory family.</text>
</comment>
<dbReference type="PANTHER" id="PTHR30537">
    <property type="entry name" value="HTH-TYPE TRANSCRIPTIONAL REGULATOR"/>
    <property type="match status" value="1"/>
</dbReference>
<dbReference type="PANTHER" id="PTHR30537:SF5">
    <property type="entry name" value="HTH-TYPE TRANSCRIPTIONAL ACTIVATOR TTDR-RELATED"/>
    <property type="match status" value="1"/>
</dbReference>
<dbReference type="RefSeq" id="WP_407877830.1">
    <property type="nucleotide sequence ID" value="NZ_BTHG01000006.1"/>
</dbReference>
<dbReference type="Gene3D" id="3.40.190.290">
    <property type="match status" value="1"/>
</dbReference>
<evidence type="ECO:0000256" key="4">
    <source>
        <dbReference type="ARBA" id="ARBA00023163"/>
    </source>
</evidence>
<dbReference type="InterPro" id="IPR058163">
    <property type="entry name" value="LysR-type_TF_proteobact-type"/>
</dbReference>
<dbReference type="InterPro" id="IPR005119">
    <property type="entry name" value="LysR_subst-bd"/>
</dbReference>
<keyword evidence="3" id="KW-0238">DNA-binding</keyword>
<dbReference type="InterPro" id="IPR036388">
    <property type="entry name" value="WH-like_DNA-bd_sf"/>
</dbReference>
<evidence type="ECO:0000256" key="1">
    <source>
        <dbReference type="ARBA" id="ARBA00009437"/>
    </source>
</evidence>
<evidence type="ECO:0000313" key="7">
    <source>
        <dbReference type="Proteomes" id="UP001628164"/>
    </source>
</evidence>
<dbReference type="SUPFAM" id="SSF46785">
    <property type="entry name" value="Winged helix' DNA-binding domain"/>
    <property type="match status" value="1"/>
</dbReference>